<evidence type="ECO:0000256" key="4">
    <source>
        <dbReference type="ARBA" id="ARBA00004604"/>
    </source>
</evidence>
<accession>A0A7R8X802</accession>
<dbReference type="EMBL" id="CAJPEV010000316">
    <property type="protein sequence ID" value="CAG0883873.1"/>
    <property type="molecule type" value="Genomic_DNA"/>
</dbReference>
<keyword evidence="7" id="KW-0963">Cytoplasm</keyword>
<evidence type="ECO:0000256" key="19">
    <source>
        <dbReference type="ARBA" id="ARBA00023242"/>
    </source>
</evidence>
<keyword evidence="12" id="KW-0378">Hydrolase</keyword>
<dbReference type="Gene3D" id="2.40.50.140">
    <property type="entry name" value="Nucleic acid-binding proteins"/>
    <property type="match status" value="1"/>
</dbReference>
<sequence>MLKTKVFFKKTKRGSVLKVVREHYLRNDIYCGSSGCRHCQENENFKPVLMPDSISKSDLVPLPHYIIPDTNVVLHQISILESPVIHNVIILSTVLQEVRNKSPPAYKRLRDLLANENKRFYIFVNEHHFETYVEQEPGEEDNDRNDRAIRRACFWYQEHLTSVPGKRKRDPNITIVLLTDDRDNREAAIRDGIKAYSTSEYVESLKGHPELQDLVAKIGTCIFIDNKKSVFPDHLPASVVHDGIKQKKYLQGAFQASRENYLEGFVNIEGMEKPVLIQGLSHLNRAVHDDIVAVELLPQNQWSAPSGIVLEEKVDDQGDAVEENEVGEPKDHLSEAQPTGKVVGIIKRKWRHYCGILQPSIIKDRNMHLFIPAERRIPKIRIETRQAETLSKQRIVVAIDSWPRNSRYPLGHFVRALGEVGDKATENEVLLLEHDIPHSHFSEAVLACLPKLPWAIREEDIEKREDLRHLVICSVDPPGCTDIDDALHCRELTNGNLEVGVHIADVTHFIRPGTAIDQEAAARGTTVYLVDNRIDMVPELLSSNLCSLRGNEERFAFSVIWEVNKKAEILSTHFCKSIICSKAALTYEHAQLKIDDSRLNDEVTCSLRRLNSLAKILKKQRMDKGALILASPEIRFEVDSETHDPIDVEVKQLRETNSMVEEFMLLANISVAKKILEDFPECAVLRRHPPPPNANFDPLIKAAKSRGFTIRIDSGKGLADSLDAAVVPDNPYFNTMLRIVATRCMMQAVYFSTGTVQEEDFYHYGLAAPIYTHFTSPIRRYADILVHRLLAASIGSDSTYSHLLDKHTVQHLCNNLNYRHRMALYAGRASAQLHTRLFFKDRIEQQEGYVLFVRKNALVILIPKYGLEGNLFLNRDCEGGTSVQFQFNEEEPSQTCGKVTFRLFDKVIVQISINASNVQHQKMVLKLVHPTVPGFSVPSQDLSKGDVSVSSSEEMAKKRKKKS</sequence>
<keyword evidence="8" id="KW-0698">rRNA processing</keyword>
<dbReference type="Pfam" id="PF00773">
    <property type="entry name" value="RNB"/>
    <property type="match status" value="1"/>
</dbReference>
<keyword evidence="11" id="KW-0255">Endonuclease</keyword>
<dbReference type="InterPro" id="IPR050180">
    <property type="entry name" value="RNR_Ribonuclease"/>
</dbReference>
<dbReference type="InterPro" id="IPR022966">
    <property type="entry name" value="RNase_II/R_CS"/>
</dbReference>
<dbReference type="FunFam" id="2.40.50.690:FF:000002">
    <property type="entry name" value="exosome complex exonuclease RRP44 isoform X1"/>
    <property type="match status" value="1"/>
</dbReference>
<evidence type="ECO:0000256" key="20">
    <source>
        <dbReference type="ARBA" id="ARBA00065106"/>
    </source>
</evidence>
<evidence type="ECO:0000256" key="12">
    <source>
        <dbReference type="ARBA" id="ARBA00022801"/>
    </source>
</evidence>
<dbReference type="GO" id="GO:0005730">
    <property type="term" value="C:nucleolus"/>
    <property type="evidence" value="ECO:0007669"/>
    <property type="project" value="UniProtKB-SubCell"/>
</dbReference>
<evidence type="ECO:0000256" key="15">
    <source>
        <dbReference type="ARBA" id="ARBA00022842"/>
    </source>
</evidence>
<evidence type="ECO:0000259" key="27">
    <source>
        <dbReference type="SMART" id="SM00955"/>
    </source>
</evidence>
<feature type="domain" description="PIN" evidence="26">
    <location>
        <begin position="64"/>
        <end position="186"/>
    </location>
</feature>
<proteinExistence type="inferred from homology"/>
<evidence type="ECO:0000256" key="16">
    <source>
        <dbReference type="ARBA" id="ARBA00022884"/>
    </source>
</evidence>
<dbReference type="Pfam" id="PF13638">
    <property type="entry name" value="PIN_4"/>
    <property type="match status" value="1"/>
</dbReference>
<evidence type="ECO:0000313" key="29">
    <source>
        <dbReference type="Proteomes" id="UP000677054"/>
    </source>
</evidence>
<evidence type="ECO:0000256" key="21">
    <source>
        <dbReference type="ARBA" id="ARBA00074777"/>
    </source>
</evidence>
<dbReference type="AlphaFoldDB" id="A0A7R8X802"/>
<dbReference type="InterPro" id="IPR002716">
    <property type="entry name" value="PIN_dom"/>
</dbReference>
<protein>
    <recommendedName>
        <fullName evidence="21">Exosome complex exonuclease RRP44</fullName>
    </recommendedName>
    <alternativeName>
        <fullName evidence="22">Protein DIS3 homolog</fullName>
    </alternativeName>
    <alternativeName>
        <fullName evidence="23">Ribosomal RNA-processing protein 44</fullName>
    </alternativeName>
</protein>
<reference evidence="28" key="1">
    <citation type="submission" date="2020-11" db="EMBL/GenBank/DDBJ databases">
        <authorList>
            <person name="Tran Van P."/>
        </authorList>
    </citation>
    <scope>NUCLEOTIDE SEQUENCE</scope>
</reference>
<keyword evidence="18" id="KW-0464">Manganese</keyword>
<dbReference type="GO" id="GO:0000177">
    <property type="term" value="C:cytoplasmic exosome (RNase complex)"/>
    <property type="evidence" value="ECO:0007669"/>
    <property type="project" value="TreeGrafter"/>
</dbReference>
<dbReference type="Gene3D" id="3.40.50.1010">
    <property type="entry name" value="5'-nuclease"/>
    <property type="match status" value="1"/>
</dbReference>
<dbReference type="PROSITE" id="PS01175">
    <property type="entry name" value="RIBONUCLEASE_II"/>
    <property type="match status" value="1"/>
</dbReference>
<keyword evidence="14" id="KW-0269">Exonuclease</keyword>
<dbReference type="InterPro" id="IPR041505">
    <property type="entry name" value="Dis3_CSD2"/>
</dbReference>
<dbReference type="PANTHER" id="PTHR23355:SF35">
    <property type="entry name" value="EXOSOME COMPLEX EXONUCLEASE RRP44"/>
    <property type="match status" value="1"/>
</dbReference>
<dbReference type="CDD" id="cd09862">
    <property type="entry name" value="PIN_Rrp44-like"/>
    <property type="match status" value="1"/>
</dbReference>
<keyword evidence="16" id="KW-0694">RNA-binding</keyword>
<keyword evidence="9" id="KW-0597">Phosphoprotein</keyword>
<dbReference type="OrthoDB" id="372421at2759"/>
<dbReference type="SUPFAM" id="SSF88723">
    <property type="entry name" value="PIN domain-like"/>
    <property type="match status" value="1"/>
</dbReference>
<comment type="similarity">
    <text evidence="6 24">Belongs to the RNR ribonuclease family.</text>
</comment>
<dbReference type="EMBL" id="LR899833">
    <property type="protein sequence ID" value="CAD7242783.1"/>
    <property type="molecule type" value="Genomic_DNA"/>
</dbReference>
<organism evidence="28">
    <name type="scientific">Darwinula stevensoni</name>
    <dbReference type="NCBI Taxonomy" id="69355"/>
    <lineage>
        <taxon>Eukaryota</taxon>
        <taxon>Metazoa</taxon>
        <taxon>Ecdysozoa</taxon>
        <taxon>Arthropoda</taxon>
        <taxon>Crustacea</taxon>
        <taxon>Oligostraca</taxon>
        <taxon>Ostracoda</taxon>
        <taxon>Podocopa</taxon>
        <taxon>Podocopida</taxon>
        <taxon>Darwinulocopina</taxon>
        <taxon>Darwinuloidea</taxon>
        <taxon>Darwinulidae</taxon>
        <taxon>Darwinula</taxon>
    </lineage>
</organism>
<dbReference type="FunFam" id="3.40.50.1010:FF:000010">
    <property type="entry name" value="Exosome complex exonuclease DIS3"/>
    <property type="match status" value="1"/>
</dbReference>
<dbReference type="GO" id="GO:0004519">
    <property type="term" value="F:endonuclease activity"/>
    <property type="evidence" value="ECO:0007669"/>
    <property type="project" value="UniProtKB-KW"/>
</dbReference>
<dbReference type="InterPro" id="IPR029060">
    <property type="entry name" value="PIN-like_dom_sf"/>
</dbReference>
<evidence type="ECO:0000256" key="3">
    <source>
        <dbReference type="ARBA" id="ARBA00004496"/>
    </source>
</evidence>
<dbReference type="PANTHER" id="PTHR23355">
    <property type="entry name" value="RIBONUCLEASE"/>
    <property type="match status" value="1"/>
</dbReference>
<keyword evidence="29" id="KW-1185">Reference proteome</keyword>
<evidence type="ECO:0000256" key="13">
    <source>
        <dbReference type="ARBA" id="ARBA00022835"/>
    </source>
</evidence>
<feature type="compositionally biased region" description="Polar residues" evidence="25">
    <location>
        <begin position="939"/>
        <end position="953"/>
    </location>
</feature>
<dbReference type="Gene3D" id="2.40.50.700">
    <property type="match status" value="1"/>
</dbReference>
<evidence type="ECO:0000256" key="9">
    <source>
        <dbReference type="ARBA" id="ARBA00022553"/>
    </source>
</evidence>
<keyword evidence="15" id="KW-0460">Magnesium</keyword>
<evidence type="ECO:0000256" key="6">
    <source>
        <dbReference type="ARBA" id="ARBA00005785"/>
    </source>
</evidence>
<dbReference type="Pfam" id="PF17849">
    <property type="entry name" value="OB_Dis3"/>
    <property type="match status" value="1"/>
</dbReference>
<dbReference type="SMART" id="SM00955">
    <property type="entry name" value="RNB"/>
    <property type="match status" value="1"/>
</dbReference>
<evidence type="ECO:0000256" key="18">
    <source>
        <dbReference type="ARBA" id="ARBA00023211"/>
    </source>
</evidence>
<dbReference type="GO" id="GO:0000176">
    <property type="term" value="C:nuclear exosome (RNase complex)"/>
    <property type="evidence" value="ECO:0007669"/>
    <property type="project" value="TreeGrafter"/>
</dbReference>
<keyword evidence="17" id="KW-0007">Acetylation</keyword>
<keyword evidence="19" id="KW-0539">Nucleus</keyword>
<evidence type="ECO:0000256" key="25">
    <source>
        <dbReference type="SAM" id="MobiDB-lite"/>
    </source>
</evidence>
<evidence type="ECO:0000256" key="8">
    <source>
        <dbReference type="ARBA" id="ARBA00022552"/>
    </source>
</evidence>
<evidence type="ECO:0000256" key="5">
    <source>
        <dbReference type="ARBA" id="ARBA00004642"/>
    </source>
</evidence>
<dbReference type="FunFam" id="2.40.50.700:FF:000001">
    <property type="entry name" value="Exosome complex exonuclease exoribonuclease (Rrp44)"/>
    <property type="match status" value="1"/>
</dbReference>
<evidence type="ECO:0000256" key="24">
    <source>
        <dbReference type="RuleBase" id="RU003901"/>
    </source>
</evidence>
<evidence type="ECO:0000256" key="1">
    <source>
        <dbReference type="ARBA" id="ARBA00001936"/>
    </source>
</evidence>
<dbReference type="Pfam" id="PF17216">
    <property type="entry name" value="Rrp44_CSD1"/>
    <property type="match status" value="1"/>
</dbReference>
<dbReference type="FunFam" id="2.40.50.140:FF:000125">
    <property type="entry name" value="exosome complex exonuclease RRP44 isoform X1"/>
    <property type="match status" value="1"/>
</dbReference>
<dbReference type="Pfam" id="PF17215">
    <property type="entry name" value="Rrp44_S1"/>
    <property type="match status" value="1"/>
</dbReference>
<dbReference type="GO" id="GO:0005654">
    <property type="term" value="C:nucleoplasm"/>
    <property type="evidence" value="ECO:0007669"/>
    <property type="project" value="UniProtKB-SubCell"/>
</dbReference>
<dbReference type="SMART" id="SM00670">
    <property type="entry name" value="PINc"/>
    <property type="match status" value="1"/>
</dbReference>
<evidence type="ECO:0000256" key="17">
    <source>
        <dbReference type="ARBA" id="ARBA00022990"/>
    </source>
</evidence>
<evidence type="ECO:0000256" key="23">
    <source>
        <dbReference type="ARBA" id="ARBA00077930"/>
    </source>
</evidence>
<dbReference type="GO" id="GO:0071034">
    <property type="term" value="P:CUT catabolic process"/>
    <property type="evidence" value="ECO:0007669"/>
    <property type="project" value="UniProtKB-ARBA"/>
</dbReference>
<dbReference type="InterPro" id="IPR033770">
    <property type="entry name" value="RRP44_S1"/>
</dbReference>
<dbReference type="InterPro" id="IPR012340">
    <property type="entry name" value="NA-bd_OB-fold"/>
</dbReference>
<evidence type="ECO:0000313" key="28">
    <source>
        <dbReference type="EMBL" id="CAD7242783.1"/>
    </source>
</evidence>
<evidence type="ECO:0000256" key="10">
    <source>
        <dbReference type="ARBA" id="ARBA00022722"/>
    </source>
</evidence>
<evidence type="ECO:0000256" key="22">
    <source>
        <dbReference type="ARBA" id="ARBA00077221"/>
    </source>
</evidence>
<keyword evidence="10" id="KW-0540">Nuclease</keyword>
<dbReference type="SUPFAM" id="SSF50249">
    <property type="entry name" value="Nucleic acid-binding proteins"/>
    <property type="match status" value="3"/>
</dbReference>
<evidence type="ECO:0000256" key="2">
    <source>
        <dbReference type="ARBA" id="ARBA00001946"/>
    </source>
</evidence>
<comment type="cofactor">
    <cofactor evidence="2">
        <name>Mg(2+)</name>
        <dbReference type="ChEBI" id="CHEBI:18420"/>
    </cofactor>
</comment>
<keyword evidence="13" id="KW-0271">Exosome</keyword>
<name>A0A7R8X802_9CRUS</name>
<dbReference type="GO" id="GO:0006364">
    <property type="term" value="P:rRNA processing"/>
    <property type="evidence" value="ECO:0007669"/>
    <property type="project" value="UniProtKB-KW"/>
</dbReference>
<dbReference type="GO" id="GO:0071031">
    <property type="term" value="P:nuclear mRNA surveillance of mRNA 3'-end processing"/>
    <property type="evidence" value="ECO:0007669"/>
    <property type="project" value="TreeGrafter"/>
</dbReference>
<dbReference type="GO" id="GO:0003723">
    <property type="term" value="F:RNA binding"/>
    <property type="evidence" value="ECO:0007669"/>
    <property type="project" value="UniProtKB-KW"/>
</dbReference>
<evidence type="ECO:0000259" key="26">
    <source>
        <dbReference type="SMART" id="SM00670"/>
    </source>
</evidence>
<evidence type="ECO:0000256" key="7">
    <source>
        <dbReference type="ARBA" id="ARBA00022490"/>
    </source>
</evidence>
<dbReference type="Gene3D" id="2.40.50.690">
    <property type="match status" value="1"/>
</dbReference>
<comment type="subcellular location">
    <subcellularLocation>
        <location evidence="3">Cytoplasm</location>
    </subcellularLocation>
    <subcellularLocation>
        <location evidence="4">Nucleus</location>
        <location evidence="4">Nucleolus</location>
    </subcellularLocation>
    <subcellularLocation>
        <location evidence="5">Nucleus</location>
        <location evidence="5">Nucleoplasm</location>
    </subcellularLocation>
</comment>
<comment type="subunit">
    <text evidence="20">Component of the RNA exosome complex; within the complex interacts with EXOSC4, EXOSC7 and EXOSC9 of the exosome core complex (Exo-9). The catalytically inactive RNA exosome core complex (Exo-9) associates with the catalytic subunit EXOSC10/RRP6. Exo-9 may associate with DIS3 to form the nucleolar exosome complex, or DIS3L to form the cytoplasmic exosome complex. Exo-9 is formed by a hexameric base ring consisting of the heterodimers EXOSC4-EXOSC9, EXOSC5-EXOSC8 and EXOSC6-EXOSC7, and a cap ring consisting of EXOSC1, EXOSC2 and EXOSC3; DIS3 associates with the base ring of Exo-9. The RNA exosome complex associates with cofactors C1D/RRP47, MPHOSPH6/MPP6 and MTREX/MTR4. Interacts with DHX34; the interaction is RNA-independent.</text>
</comment>
<comment type="cofactor">
    <cofactor evidence="1">
        <name>Mn(2+)</name>
        <dbReference type="ChEBI" id="CHEBI:29035"/>
    </cofactor>
</comment>
<dbReference type="InterPro" id="IPR001900">
    <property type="entry name" value="RNase_II/R"/>
</dbReference>
<dbReference type="Proteomes" id="UP000677054">
    <property type="component" value="Unassembled WGS sequence"/>
</dbReference>
<gene>
    <name evidence="28" type="ORF">DSTB1V02_LOCUS2728</name>
</gene>
<feature type="region of interest" description="Disordered" evidence="25">
    <location>
        <begin position="939"/>
        <end position="963"/>
    </location>
</feature>
<feature type="domain" description="RNB" evidence="27">
    <location>
        <begin position="464"/>
        <end position="796"/>
    </location>
</feature>
<evidence type="ECO:0000256" key="11">
    <source>
        <dbReference type="ARBA" id="ARBA00022759"/>
    </source>
</evidence>
<dbReference type="GO" id="GO:0000175">
    <property type="term" value="F:3'-5'-RNA exonuclease activity"/>
    <property type="evidence" value="ECO:0007669"/>
    <property type="project" value="UniProtKB-ARBA"/>
</dbReference>
<evidence type="ECO:0000256" key="14">
    <source>
        <dbReference type="ARBA" id="ARBA00022839"/>
    </source>
</evidence>
<dbReference type="GO" id="GO:0016075">
    <property type="term" value="P:rRNA catabolic process"/>
    <property type="evidence" value="ECO:0007669"/>
    <property type="project" value="TreeGrafter"/>
</dbReference>
<dbReference type="InterPro" id="IPR033771">
    <property type="entry name" value="Rrp44_CSD1"/>
</dbReference>